<dbReference type="EMBL" id="DS897269">
    <property type="protein sequence ID" value="EEC16005.1"/>
    <property type="molecule type" value="Genomic_DNA"/>
</dbReference>
<accession>B7QAY3</accession>
<evidence type="ECO:0000313" key="8">
    <source>
        <dbReference type="Proteomes" id="UP000001555"/>
    </source>
</evidence>
<keyword evidence="4" id="KW-0067">ATP-binding</keyword>
<dbReference type="EC" id="3.6.3.44" evidence="6"/>
<reference evidence="7" key="2">
    <citation type="submission" date="2020-05" db="UniProtKB">
        <authorList>
            <consortium name="EnsemblMetazoa"/>
        </authorList>
    </citation>
    <scope>IDENTIFICATION</scope>
    <source>
        <strain evidence="7">wikel</strain>
    </source>
</reference>
<dbReference type="SUPFAM" id="SSF52540">
    <property type="entry name" value="P-loop containing nucleoside triphosphate hydrolases"/>
    <property type="match status" value="1"/>
</dbReference>
<dbReference type="InterPro" id="IPR050173">
    <property type="entry name" value="ABC_transporter_C-like"/>
</dbReference>
<dbReference type="GO" id="GO:0016887">
    <property type="term" value="F:ATP hydrolysis activity"/>
    <property type="evidence" value="ECO:0007669"/>
    <property type="project" value="InterPro"/>
</dbReference>
<keyword evidence="3" id="KW-0547">Nucleotide-binding</keyword>
<keyword evidence="2" id="KW-0677">Repeat</keyword>
<dbReference type="STRING" id="6945.B7QAY3"/>
<feature type="domain" description="ABC transporter" evidence="5">
    <location>
        <begin position="53"/>
        <end position="83"/>
    </location>
</feature>
<dbReference type="Gene3D" id="3.40.50.300">
    <property type="entry name" value="P-loop containing nucleotide triphosphate hydrolases"/>
    <property type="match status" value="1"/>
</dbReference>
<dbReference type="PANTHER" id="PTHR24223">
    <property type="entry name" value="ATP-BINDING CASSETTE SUB-FAMILY C"/>
    <property type="match status" value="1"/>
</dbReference>
<dbReference type="GO" id="GO:0005524">
    <property type="term" value="F:ATP binding"/>
    <property type="evidence" value="ECO:0007669"/>
    <property type="project" value="UniProtKB-KW"/>
</dbReference>
<evidence type="ECO:0000256" key="2">
    <source>
        <dbReference type="ARBA" id="ARBA00022737"/>
    </source>
</evidence>
<name>B7QAY3_IXOSC</name>
<comment type="subcellular location">
    <subcellularLocation>
        <location evidence="1">Endomembrane system</location>
        <topology evidence="1">Multi-pass membrane protein</topology>
    </subcellularLocation>
</comment>
<feature type="non-terminal residue" evidence="6">
    <location>
        <position position="1"/>
    </location>
</feature>
<evidence type="ECO:0000256" key="1">
    <source>
        <dbReference type="ARBA" id="ARBA00004127"/>
    </source>
</evidence>
<evidence type="ECO:0000256" key="4">
    <source>
        <dbReference type="ARBA" id="ARBA00022840"/>
    </source>
</evidence>
<dbReference type="Proteomes" id="UP000001555">
    <property type="component" value="Unassembled WGS sequence"/>
</dbReference>
<dbReference type="EnsemblMetazoa" id="ISCW012837-RA">
    <property type="protein sequence ID" value="ISCW012837-PA"/>
    <property type="gene ID" value="ISCW012837"/>
</dbReference>
<reference evidence="6 8" key="1">
    <citation type="submission" date="2008-03" db="EMBL/GenBank/DDBJ databases">
        <title>Annotation of Ixodes scapularis.</title>
        <authorList>
            <consortium name="Ixodes scapularis Genome Project Consortium"/>
            <person name="Caler E."/>
            <person name="Hannick L.I."/>
            <person name="Bidwell S."/>
            <person name="Joardar V."/>
            <person name="Thiagarajan M."/>
            <person name="Amedeo P."/>
            <person name="Galinsky K.J."/>
            <person name="Schobel S."/>
            <person name="Inman J."/>
            <person name="Hostetler J."/>
            <person name="Miller J."/>
            <person name="Hammond M."/>
            <person name="Megy K."/>
            <person name="Lawson D."/>
            <person name="Kodira C."/>
            <person name="Sutton G."/>
            <person name="Meyer J."/>
            <person name="Hill C.A."/>
            <person name="Birren B."/>
            <person name="Nene V."/>
            <person name="Collins F."/>
            <person name="Alarcon-Chaidez F."/>
            <person name="Wikel S."/>
            <person name="Strausberg R."/>
        </authorList>
    </citation>
    <scope>NUCLEOTIDE SEQUENCE [LARGE SCALE GENOMIC DNA]</scope>
    <source>
        <strain evidence="8">Wikel</strain>
        <strain evidence="6">Wikel colony</strain>
    </source>
</reference>
<keyword evidence="8" id="KW-1185">Reference proteome</keyword>
<evidence type="ECO:0000313" key="6">
    <source>
        <dbReference type="EMBL" id="EEC16005.1"/>
    </source>
</evidence>
<dbReference type="InterPro" id="IPR003439">
    <property type="entry name" value="ABC_transporter-like_ATP-bd"/>
</dbReference>
<evidence type="ECO:0000256" key="3">
    <source>
        <dbReference type="ARBA" id="ARBA00022741"/>
    </source>
</evidence>
<gene>
    <name evidence="6" type="ORF">IscW_ISCW012837</name>
</gene>
<proteinExistence type="predicted"/>
<dbReference type="VEuPathDB" id="VectorBase:ISCI012837"/>
<dbReference type="VEuPathDB" id="VectorBase:ISCP_010894"/>
<dbReference type="HOGENOM" id="CLU_000604_1_9_1"/>
<organism>
    <name type="scientific">Ixodes scapularis</name>
    <name type="common">Black-legged tick</name>
    <name type="synonym">Deer tick</name>
    <dbReference type="NCBI Taxonomy" id="6945"/>
    <lineage>
        <taxon>Eukaryota</taxon>
        <taxon>Metazoa</taxon>
        <taxon>Ecdysozoa</taxon>
        <taxon>Arthropoda</taxon>
        <taxon>Chelicerata</taxon>
        <taxon>Arachnida</taxon>
        <taxon>Acari</taxon>
        <taxon>Parasitiformes</taxon>
        <taxon>Ixodida</taxon>
        <taxon>Ixodoidea</taxon>
        <taxon>Ixodidae</taxon>
        <taxon>Ixodinae</taxon>
        <taxon>Ixodes</taxon>
    </lineage>
</organism>
<dbReference type="AlphaFoldDB" id="B7QAY3"/>
<dbReference type="PaxDb" id="6945-B7QAY3"/>
<dbReference type="InterPro" id="IPR027417">
    <property type="entry name" value="P-loop_NTPase"/>
</dbReference>
<dbReference type="GO" id="GO:0012505">
    <property type="term" value="C:endomembrane system"/>
    <property type="evidence" value="ECO:0007669"/>
    <property type="project" value="UniProtKB-SubCell"/>
</dbReference>
<dbReference type="EMBL" id="ABJB010200520">
    <property type="status" value="NOT_ANNOTATED_CDS"/>
    <property type="molecule type" value="Genomic_DNA"/>
</dbReference>
<sequence>NPQQICCGSGRCRLQVVPVWKAVHPGYIIDGCQAYCSRNSGTWDHDCGVGCPGHLCMGQRQLVSLARALLRRPKVLILDEATSQMDSNTDSLVQATLRSSFADCTVITVAHRIHTILDYDM</sequence>
<dbReference type="PANTHER" id="PTHR24223:SF443">
    <property type="entry name" value="MULTIDRUG-RESISTANCE LIKE PROTEIN 1, ISOFORM I"/>
    <property type="match status" value="1"/>
</dbReference>
<evidence type="ECO:0000313" key="7">
    <source>
        <dbReference type="EnsemblMetazoa" id="ISCW012837-PA"/>
    </source>
</evidence>
<dbReference type="EMBL" id="ABJB010718658">
    <property type="status" value="NOT_ANNOTATED_CDS"/>
    <property type="molecule type" value="Genomic_DNA"/>
</dbReference>
<dbReference type="VEuPathDB" id="VectorBase:ISCW012837"/>
<dbReference type="Pfam" id="PF00005">
    <property type="entry name" value="ABC_tran"/>
    <property type="match status" value="1"/>
</dbReference>
<dbReference type="EMBL" id="ABJB010299799">
    <property type="status" value="NOT_ANNOTATED_CDS"/>
    <property type="molecule type" value="Genomic_DNA"/>
</dbReference>
<keyword evidence="6" id="KW-0378">Hydrolase</keyword>
<evidence type="ECO:0000259" key="5">
    <source>
        <dbReference type="Pfam" id="PF00005"/>
    </source>
</evidence>
<protein>
    <submittedName>
        <fullName evidence="6 7">ABC transporter, putative</fullName>
        <ecNumber evidence="6">3.6.3.44</ecNumber>
    </submittedName>
</protein>
<dbReference type="OrthoDB" id="6500128at2759"/>